<keyword evidence="1" id="KW-0067">ATP-binding</keyword>
<keyword evidence="1" id="KW-0547">Nucleotide-binding</keyword>
<dbReference type="GO" id="GO:0005524">
    <property type="term" value="F:ATP binding"/>
    <property type="evidence" value="ECO:0007669"/>
    <property type="project" value="UniProtKB-KW"/>
</dbReference>
<protein>
    <submittedName>
        <fullName evidence="1">Thiamine transporter ATP-binding subunit</fullName>
    </submittedName>
</protein>
<reference evidence="1 2" key="1">
    <citation type="submission" date="2018-06" db="EMBL/GenBank/DDBJ databases">
        <authorList>
            <consortium name="Pathogen Informatics"/>
            <person name="Doyle S."/>
        </authorList>
    </citation>
    <scope>NUCLEOTIDE SEQUENCE [LARGE SCALE GENOMIC DNA]</scope>
    <source>
        <strain evidence="1 2">NCTC11938</strain>
    </source>
</reference>
<name>A0A379GB98_PROMI</name>
<gene>
    <name evidence="1" type="primary">thiQ_1</name>
    <name evidence="1" type="ORF">NCTC11938_02520</name>
</gene>
<evidence type="ECO:0000313" key="1">
    <source>
        <dbReference type="EMBL" id="SUC38255.1"/>
    </source>
</evidence>
<dbReference type="EMBL" id="UGTS01000005">
    <property type="protein sequence ID" value="SUC38255.1"/>
    <property type="molecule type" value="Genomic_DNA"/>
</dbReference>
<organism evidence="1 2">
    <name type="scientific">Proteus mirabilis</name>
    <dbReference type="NCBI Taxonomy" id="584"/>
    <lineage>
        <taxon>Bacteria</taxon>
        <taxon>Pseudomonadati</taxon>
        <taxon>Pseudomonadota</taxon>
        <taxon>Gammaproteobacteria</taxon>
        <taxon>Enterobacterales</taxon>
        <taxon>Morganellaceae</taxon>
        <taxon>Proteus</taxon>
    </lineage>
</organism>
<proteinExistence type="predicted"/>
<accession>A0A379GB98</accession>
<evidence type="ECO:0000313" key="2">
    <source>
        <dbReference type="Proteomes" id="UP000254191"/>
    </source>
</evidence>
<dbReference type="Proteomes" id="UP000254191">
    <property type="component" value="Unassembled WGS sequence"/>
</dbReference>
<dbReference type="AlphaFoldDB" id="A0A379GB98"/>
<sequence>MIKLEQLSYTYEHQHLTFNLTVKAGSVLLF</sequence>